<accession>A0ABW3PHK8</accession>
<dbReference type="CDD" id="cd04301">
    <property type="entry name" value="NAT_SF"/>
    <property type="match status" value="1"/>
</dbReference>
<proteinExistence type="predicted"/>
<keyword evidence="3" id="KW-1185">Reference proteome</keyword>
<evidence type="ECO:0000259" key="1">
    <source>
        <dbReference type="PROSITE" id="PS51186"/>
    </source>
</evidence>
<dbReference type="EC" id="2.3.-.-" evidence="2"/>
<dbReference type="RefSeq" id="WP_379031276.1">
    <property type="nucleotide sequence ID" value="NZ_JBHTLN010000001.1"/>
</dbReference>
<dbReference type="Proteomes" id="UP001597206">
    <property type="component" value="Unassembled WGS sequence"/>
</dbReference>
<evidence type="ECO:0000313" key="2">
    <source>
        <dbReference type="EMBL" id="MFD1121830.1"/>
    </source>
</evidence>
<dbReference type="GO" id="GO:0016746">
    <property type="term" value="F:acyltransferase activity"/>
    <property type="evidence" value="ECO:0007669"/>
    <property type="project" value="UniProtKB-KW"/>
</dbReference>
<dbReference type="Pfam" id="PF00583">
    <property type="entry name" value="Acetyltransf_1"/>
    <property type="match status" value="1"/>
</dbReference>
<evidence type="ECO:0000313" key="3">
    <source>
        <dbReference type="Proteomes" id="UP001597206"/>
    </source>
</evidence>
<organism evidence="2 3">
    <name type="scientific">Methylophilus flavus</name>
    <dbReference type="NCBI Taxonomy" id="640084"/>
    <lineage>
        <taxon>Bacteria</taxon>
        <taxon>Pseudomonadati</taxon>
        <taxon>Pseudomonadota</taxon>
        <taxon>Betaproteobacteria</taxon>
        <taxon>Nitrosomonadales</taxon>
        <taxon>Methylophilaceae</taxon>
        <taxon>Methylophilus</taxon>
    </lineage>
</organism>
<sequence>MIRNATLDDIPKLVEMGQALHDETTYKHVLYSPERVAETCRLMIANGFLVVAEKSGEVIGVMMGDVYMPWYTTERMGIDYTLYISPEHRNGLIAVKLIKRFEQWCISMGAKQIRPGIGTGDMKVARLYKALGYKSVGEWFLKDVT</sequence>
<keyword evidence="2" id="KW-0012">Acyltransferase</keyword>
<comment type="caution">
    <text evidence="2">The sequence shown here is derived from an EMBL/GenBank/DDBJ whole genome shotgun (WGS) entry which is preliminary data.</text>
</comment>
<name>A0ABW3PHK8_9PROT</name>
<dbReference type="PROSITE" id="PS51186">
    <property type="entry name" value="GNAT"/>
    <property type="match status" value="1"/>
</dbReference>
<dbReference type="Gene3D" id="3.40.630.30">
    <property type="match status" value="1"/>
</dbReference>
<reference evidence="3" key="1">
    <citation type="journal article" date="2019" name="Int. J. Syst. Evol. Microbiol.">
        <title>The Global Catalogue of Microorganisms (GCM) 10K type strain sequencing project: providing services to taxonomists for standard genome sequencing and annotation.</title>
        <authorList>
            <consortium name="The Broad Institute Genomics Platform"/>
            <consortium name="The Broad Institute Genome Sequencing Center for Infectious Disease"/>
            <person name="Wu L."/>
            <person name="Ma J."/>
        </authorList>
    </citation>
    <scope>NUCLEOTIDE SEQUENCE [LARGE SCALE GENOMIC DNA]</scope>
    <source>
        <strain evidence="3">CCUG 58411</strain>
    </source>
</reference>
<dbReference type="SUPFAM" id="SSF55729">
    <property type="entry name" value="Acyl-CoA N-acyltransferases (Nat)"/>
    <property type="match status" value="1"/>
</dbReference>
<dbReference type="InterPro" id="IPR000182">
    <property type="entry name" value="GNAT_dom"/>
</dbReference>
<gene>
    <name evidence="2" type="ORF">ACFQ2T_04895</name>
</gene>
<dbReference type="EMBL" id="JBHTLN010000001">
    <property type="protein sequence ID" value="MFD1121830.1"/>
    <property type="molecule type" value="Genomic_DNA"/>
</dbReference>
<protein>
    <submittedName>
        <fullName evidence="2">GNAT family N-acetyltransferase</fullName>
        <ecNumber evidence="2">2.3.-.-</ecNumber>
    </submittedName>
</protein>
<feature type="domain" description="N-acetyltransferase" evidence="1">
    <location>
        <begin position="1"/>
        <end position="145"/>
    </location>
</feature>
<keyword evidence="2" id="KW-0808">Transferase</keyword>
<dbReference type="InterPro" id="IPR016181">
    <property type="entry name" value="Acyl_CoA_acyltransferase"/>
</dbReference>